<evidence type="ECO:0000313" key="2">
    <source>
        <dbReference type="EMBL" id="KAJ8432119.1"/>
    </source>
</evidence>
<organism evidence="2 3">
    <name type="scientific">Carnegiea gigantea</name>
    <dbReference type="NCBI Taxonomy" id="171969"/>
    <lineage>
        <taxon>Eukaryota</taxon>
        <taxon>Viridiplantae</taxon>
        <taxon>Streptophyta</taxon>
        <taxon>Embryophyta</taxon>
        <taxon>Tracheophyta</taxon>
        <taxon>Spermatophyta</taxon>
        <taxon>Magnoliopsida</taxon>
        <taxon>eudicotyledons</taxon>
        <taxon>Gunneridae</taxon>
        <taxon>Pentapetalae</taxon>
        <taxon>Caryophyllales</taxon>
        <taxon>Cactineae</taxon>
        <taxon>Cactaceae</taxon>
        <taxon>Cactoideae</taxon>
        <taxon>Echinocereeae</taxon>
        <taxon>Carnegiea</taxon>
    </lineage>
</organism>
<keyword evidence="3" id="KW-1185">Reference proteome</keyword>
<feature type="compositionally biased region" description="Polar residues" evidence="1">
    <location>
        <begin position="98"/>
        <end position="109"/>
    </location>
</feature>
<sequence length="162" mass="17679">MLDHPHSFHPRSKHKLKHKCCPGLCNKTEAGWRSPQSQRTERGEKAGKNEQQFSGEALATGKFAGDRSHSPATTKSPGEPDPLSGEVQKPPLTHRTVKSTNIPSKSHQPATGEGAPGDSRRPKVHRTSGNPPMATPSTQPSPASSWVRDPLTERERLEMTVQ</sequence>
<accession>A0A9Q1Q897</accession>
<dbReference type="EMBL" id="JAKOGI010000634">
    <property type="protein sequence ID" value="KAJ8432119.1"/>
    <property type="molecule type" value="Genomic_DNA"/>
</dbReference>
<protein>
    <submittedName>
        <fullName evidence="2">Uncharacterized protein</fullName>
    </submittedName>
</protein>
<feature type="compositionally biased region" description="Basic and acidic residues" evidence="1">
    <location>
        <begin position="39"/>
        <end position="48"/>
    </location>
</feature>
<feature type="compositionally biased region" description="Basic and acidic residues" evidence="1">
    <location>
        <begin position="150"/>
        <end position="162"/>
    </location>
</feature>
<dbReference type="AlphaFoldDB" id="A0A9Q1Q897"/>
<comment type="caution">
    <text evidence="2">The sequence shown here is derived from an EMBL/GenBank/DDBJ whole genome shotgun (WGS) entry which is preliminary data.</text>
</comment>
<name>A0A9Q1Q897_9CARY</name>
<proteinExistence type="predicted"/>
<gene>
    <name evidence="2" type="ORF">Cgig2_027307</name>
</gene>
<feature type="compositionally biased region" description="Basic residues" evidence="1">
    <location>
        <begin position="7"/>
        <end position="20"/>
    </location>
</feature>
<dbReference type="Proteomes" id="UP001153076">
    <property type="component" value="Unassembled WGS sequence"/>
</dbReference>
<evidence type="ECO:0000256" key="1">
    <source>
        <dbReference type="SAM" id="MobiDB-lite"/>
    </source>
</evidence>
<feature type="compositionally biased region" description="Low complexity" evidence="1">
    <location>
        <begin position="131"/>
        <end position="145"/>
    </location>
</feature>
<evidence type="ECO:0000313" key="3">
    <source>
        <dbReference type="Proteomes" id="UP001153076"/>
    </source>
</evidence>
<reference evidence="2" key="1">
    <citation type="submission" date="2022-04" db="EMBL/GenBank/DDBJ databases">
        <title>Carnegiea gigantea Genome sequencing and assembly v2.</title>
        <authorList>
            <person name="Copetti D."/>
            <person name="Sanderson M.J."/>
            <person name="Burquez A."/>
            <person name="Wojciechowski M.F."/>
        </authorList>
    </citation>
    <scope>NUCLEOTIDE SEQUENCE</scope>
    <source>
        <strain evidence="2">SGP5-SGP5p</strain>
        <tissue evidence="2">Aerial part</tissue>
    </source>
</reference>
<feature type="region of interest" description="Disordered" evidence="1">
    <location>
        <begin position="1"/>
        <end position="162"/>
    </location>
</feature>